<reference evidence="2 3" key="1">
    <citation type="submission" date="2020-08" db="EMBL/GenBank/DDBJ databases">
        <title>Whole-Genome Sequence of French Clinical Streptomyces mexicanus Strain Q0842.</title>
        <authorList>
            <person name="Boxberger M."/>
            <person name="La Scola B."/>
        </authorList>
    </citation>
    <scope>NUCLEOTIDE SEQUENCE [LARGE SCALE GENOMIC DNA]</scope>
    <source>
        <strain evidence="2 3">Marseille-Q0842</strain>
    </source>
</reference>
<dbReference type="PANTHER" id="PTHR43355">
    <property type="entry name" value="FLAVIN REDUCTASE (NADPH)"/>
    <property type="match status" value="1"/>
</dbReference>
<evidence type="ECO:0000259" key="1">
    <source>
        <dbReference type="Pfam" id="PF13460"/>
    </source>
</evidence>
<dbReference type="InterPro" id="IPR051606">
    <property type="entry name" value="Polyketide_Oxido-like"/>
</dbReference>
<dbReference type="OrthoDB" id="3763081at2"/>
<dbReference type="SUPFAM" id="SSF51735">
    <property type="entry name" value="NAD(P)-binding Rossmann-fold domains"/>
    <property type="match status" value="1"/>
</dbReference>
<feature type="domain" description="NAD(P)-binding" evidence="1">
    <location>
        <begin position="7"/>
        <end position="195"/>
    </location>
</feature>
<dbReference type="RefSeq" id="WP_159661989.1">
    <property type="nucleotide sequence ID" value="NZ_JACMHY010000018.1"/>
</dbReference>
<dbReference type="GO" id="GO:0042602">
    <property type="term" value="F:riboflavin reductase (NADPH) activity"/>
    <property type="evidence" value="ECO:0007669"/>
    <property type="project" value="TreeGrafter"/>
</dbReference>
<dbReference type="InterPro" id="IPR016040">
    <property type="entry name" value="NAD(P)-bd_dom"/>
</dbReference>
<dbReference type="AlphaFoldDB" id="A0A7X1I623"/>
<keyword evidence="3" id="KW-1185">Reference proteome</keyword>
<dbReference type="Gene3D" id="3.40.50.720">
    <property type="entry name" value="NAD(P)-binding Rossmann-like Domain"/>
    <property type="match status" value="1"/>
</dbReference>
<dbReference type="InterPro" id="IPR036291">
    <property type="entry name" value="NAD(P)-bd_dom_sf"/>
</dbReference>
<protein>
    <submittedName>
        <fullName evidence="2">SDR family oxidoreductase</fullName>
    </submittedName>
</protein>
<dbReference type="PANTHER" id="PTHR43355:SF2">
    <property type="entry name" value="FLAVIN REDUCTASE (NADPH)"/>
    <property type="match status" value="1"/>
</dbReference>
<dbReference type="EMBL" id="JACMHY010000018">
    <property type="protein sequence ID" value="MBC2869432.1"/>
    <property type="molecule type" value="Genomic_DNA"/>
</dbReference>
<dbReference type="GO" id="GO:0004074">
    <property type="term" value="F:biliverdin reductase [NAD(P)H] activity"/>
    <property type="evidence" value="ECO:0007669"/>
    <property type="project" value="TreeGrafter"/>
</dbReference>
<dbReference type="Proteomes" id="UP000517694">
    <property type="component" value="Unassembled WGS sequence"/>
</dbReference>
<dbReference type="Pfam" id="PF13460">
    <property type="entry name" value="NAD_binding_10"/>
    <property type="match status" value="1"/>
</dbReference>
<comment type="caution">
    <text evidence="2">The sequence shown here is derived from an EMBL/GenBank/DDBJ whole genome shotgun (WGS) entry which is preliminary data.</text>
</comment>
<evidence type="ECO:0000313" key="2">
    <source>
        <dbReference type="EMBL" id="MBC2869432.1"/>
    </source>
</evidence>
<sequence>MKLLVLGATGPTGRHVVDRALRCGDTVAVLARRPEALGPVADRVTVIKGDATSSNDVARAMSGQNAVVSALGRGRSVRAHRLFTQAADAVLDAARRTNVSRLVWMSSFGVGDTYASAHPGQKVAYSTLLRDIYADKKKSEEAIRSSGLAWTLVYPTTLTNGPARGTYRVDVRVKMKLTARISRADVAEFLHQSAHSTQWIHRDVIITD</sequence>
<name>A0A7X1I623_9ACTN</name>
<organism evidence="2 3">
    <name type="scientific">Streptomyces mexicanus</name>
    <dbReference type="NCBI Taxonomy" id="178566"/>
    <lineage>
        <taxon>Bacteria</taxon>
        <taxon>Bacillati</taxon>
        <taxon>Actinomycetota</taxon>
        <taxon>Actinomycetes</taxon>
        <taxon>Kitasatosporales</taxon>
        <taxon>Streptomycetaceae</taxon>
        <taxon>Streptomyces</taxon>
    </lineage>
</organism>
<proteinExistence type="predicted"/>
<accession>A0A7X1I623</accession>
<gene>
    <name evidence="2" type="ORF">H1R13_32055</name>
</gene>
<evidence type="ECO:0000313" key="3">
    <source>
        <dbReference type="Proteomes" id="UP000517694"/>
    </source>
</evidence>